<evidence type="ECO:0000313" key="2">
    <source>
        <dbReference type="Proteomes" id="UP000646484"/>
    </source>
</evidence>
<protein>
    <submittedName>
        <fullName evidence="1">Uncharacterized protein</fullName>
    </submittedName>
</protein>
<accession>A0ABR7D4I8</accession>
<proteinExistence type="predicted"/>
<dbReference type="Proteomes" id="UP000646484">
    <property type="component" value="Unassembled WGS sequence"/>
</dbReference>
<sequence length="209" mass="23230">MAIFDSTIFRDLSGSVGNVTAYKLGDKQVARAKTFVVRDAKSLAQLKQRLRMKEVARLRRGIVGVLPLGFCTSSRKVCLNGFLKENIKKVEVDDDLNVTFDLLSLSLSAGELALPSIQAEVDGDMRRVMFHWVKQPLMPYMFKDDRLYGVVYESGLRRCRKVELGTRGVSGDMAWELPRDWDAGKLVVYGFAVSADGKKASGTLGVCRS</sequence>
<reference evidence="1 2" key="1">
    <citation type="submission" date="2020-08" db="EMBL/GenBank/DDBJ databases">
        <title>Genome public.</title>
        <authorList>
            <person name="Liu C."/>
            <person name="Sun Q."/>
        </authorList>
    </citation>
    <scope>NUCLEOTIDE SEQUENCE [LARGE SCALE GENOMIC DNA]</scope>
    <source>
        <strain evidence="1 2">NSJ-56</strain>
    </source>
</reference>
<organism evidence="1 2">
    <name type="scientific">Butyricimonas hominis</name>
    <dbReference type="NCBI Taxonomy" id="2763032"/>
    <lineage>
        <taxon>Bacteria</taxon>
        <taxon>Pseudomonadati</taxon>
        <taxon>Bacteroidota</taxon>
        <taxon>Bacteroidia</taxon>
        <taxon>Bacteroidales</taxon>
        <taxon>Odoribacteraceae</taxon>
        <taxon>Butyricimonas</taxon>
    </lineage>
</organism>
<evidence type="ECO:0000313" key="1">
    <source>
        <dbReference type="EMBL" id="MBC5622852.1"/>
    </source>
</evidence>
<name>A0ABR7D4I8_9BACT</name>
<gene>
    <name evidence="1" type="ORF">H8S64_17310</name>
</gene>
<dbReference type="RefSeq" id="WP_099290310.1">
    <property type="nucleotide sequence ID" value="NZ_JACOOH010000008.1"/>
</dbReference>
<keyword evidence="2" id="KW-1185">Reference proteome</keyword>
<comment type="caution">
    <text evidence="1">The sequence shown here is derived from an EMBL/GenBank/DDBJ whole genome shotgun (WGS) entry which is preliminary data.</text>
</comment>
<dbReference type="EMBL" id="JACOOH010000008">
    <property type="protein sequence ID" value="MBC5622852.1"/>
    <property type="molecule type" value="Genomic_DNA"/>
</dbReference>